<feature type="region of interest" description="Disordered" evidence="8">
    <location>
        <begin position="353"/>
        <end position="472"/>
    </location>
</feature>
<evidence type="ECO:0000256" key="7">
    <source>
        <dbReference type="ARBA" id="ARBA00023242"/>
    </source>
</evidence>
<keyword evidence="4" id="KW-0863">Zinc-finger</keyword>
<dbReference type="AlphaFoldDB" id="A0A6J1VTI0"/>
<dbReference type="CTD" id="2737"/>
<keyword evidence="9" id="KW-1185">Reference proteome</keyword>
<feature type="compositionally biased region" description="Polar residues" evidence="8">
    <location>
        <begin position="393"/>
        <end position="422"/>
    </location>
</feature>
<dbReference type="GO" id="GO:0008270">
    <property type="term" value="F:zinc ion binding"/>
    <property type="evidence" value="ECO:0007669"/>
    <property type="project" value="UniProtKB-KW"/>
</dbReference>
<proteinExistence type="predicted"/>
<dbReference type="GeneID" id="113425358"/>
<evidence type="ECO:0000256" key="8">
    <source>
        <dbReference type="SAM" id="MobiDB-lite"/>
    </source>
</evidence>
<dbReference type="Proteomes" id="UP000504612">
    <property type="component" value="Unplaced"/>
</dbReference>
<evidence type="ECO:0000256" key="4">
    <source>
        <dbReference type="ARBA" id="ARBA00022771"/>
    </source>
</evidence>
<name>A0A6J1VTI0_9SAUR</name>
<dbReference type="GO" id="GO:0007224">
    <property type="term" value="P:smoothened signaling pathway"/>
    <property type="evidence" value="ECO:0007669"/>
    <property type="project" value="TreeGrafter"/>
</dbReference>
<evidence type="ECO:0000256" key="2">
    <source>
        <dbReference type="ARBA" id="ARBA00022723"/>
    </source>
</evidence>
<dbReference type="RefSeq" id="XP_026543279.1">
    <property type="nucleotide sequence ID" value="XM_026687494.1"/>
</dbReference>
<gene>
    <name evidence="10" type="primary">GLI3</name>
</gene>
<feature type="compositionally biased region" description="Basic and acidic residues" evidence="8">
    <location>
        <begin position="454"/>
        <end position="469"/>
    </location>
</feature>
<protein>
    <submittedName>
        <fullName evidence="10">Transcriptional activator GLI3</fullName>
    </submittedName>
</protein>
<evidence type="ECO:0000256" key="3">
    <source>
        <dbReference type="ARBA" id="ARBA00022737"/>
    </source>
</evidence>
<dbReference type="GO" id="GO:0000978">
    <property type="term" value="F:RNA polymerase II cis-regulatory region sequence-specific DNA binding"/>
    <property type="evidence" value="ECO:0007669"/>
    <property type="project" value="TreeGrafter"/>
</dbReference>
<dbReference type="GO" id="GO:0000981">
    <property type="term" value="F:DNA-binding transcription factor activity, RNA polymerase II-specific"/>
    <property type="evidence" value="ECO:0007669"/>
    <property type="project" value="TreeGrafter"/>
</dbReference>
<dbReference type="InterPro" id="IPR043359">
    <property type="entry name" value="GLI-like"/>
</dbReference>
<feature type="compositionally biased region" description="Polar residues" evidence="8">
    <location>
        <begin position="58"/>
        <end position="76"/>
    </location>
</feature>
<feature type="region of interest" description="Disordered" evidence="8">
    <location>
        <begin position="1"/>
        <end position="81"/>
    </location>
</feature>
<reference evidence="10" key="1">
    <citation type="submission" date="2025-08" db="UniProtKB">
        <authorList>
            <consortium name="RefSeq"/>
        </authorList>
    </citation>
    <scope>IDENTIFICATION</scope>
</reference>
<feature type="compositionally biased region" description="Low complexity" evidence="8">
    <location>
        <begin position="353"/>
        <end position="364"/>
    </location>
</feature>
<dbReference type="GO" id="GO:0005634">
    <property type="term" value="C:nucleus"/>
    <property type="evidence" value="ECO:0007669"/>
    <property type="project" value="UniProtKB-SubCell"/>
</dbReference>
<evidence type="ECO:0000313" key="9">
    <source>
        <dbReference type="Proteomes" id="UP000504612"/>
    </source>
</evidence>
<evidence type="ECO:0000256" key="5">
    <source>
        <dbReference type="ARBA" id="ARBA00022833"/>
    </source>
</evidence>
<feature type="compositionally biased region" description="Polar residues" evidence="8">
    <location>
        <begin position="35"/>
        <end position="50"/>
    </location>
</feature>
<dbReference type="Gene3D" id="3.30.160.60">
    <property type="entry name" value="Classic Zinc Finger"/>
    <property type="match status" value="1"/>
</dbReference>
<feature type="compositionally biased region" description="Polar residues" evidence="8">
    <location>
        <begin position="1"/>
        <end position="10"/>
    </location>
</feature>
<sequence length="496" mass="54102">MEAQSHSSATSEKKKVENPIVKYPTRTEVSEKAAASSTTSNEDESPGQTYQRERRNAITMQTGQGLSKVSEEPSTSSEERASLIKKEIHGSVSYLPEPSVPYRGTVFAMDPRNGYMDPPYHPPHLFSTFHPPVPIEARHHEGRYHYDPSPIPPLHVPSAPAYSDLPFIRISPHRNPTAASESPFSPSHPYINPYMDYIRSLHSSPSLSMISAARGLSPTDAPHAGVSPAEYYHQMALLAGQRSPYADIIPSAATAGAGAFHMEYLHAMDSTRFSSPRLPTRPSRKRTLSLSPLSDHSFDLQTMIRTSPNSLVTILNNSRSSSSASGSYGHLSASAISPALSFAYPPTPVSLQQMHQQIISRQQSLGSAFGHSPPLIHPAPTFPTQRPIPGISNILNPVQVSSGPSEAAQSKPTSESAVSSTGDPMHNKRSKIKPDDDLPSPGAGSMQEPPEEMTSVKEEGEKDESKQEPEVVYETNCHWEGCSREFDMQEQLVHVS</sequence>
<evidence type="ECO:0000256" key="1">
    <source>
        <dbReference type="ARBA" id="ARBA00004123"/>
    </source>
</evidence>
<keyword evidence="2" id="KW-0479">Metal-binding</keyword>
<keyword evidence="7" id="KW-0539">Nucleus</keyword>
<keyword evidence="5" id="KW-0862">Zinc</keyword>
<dbReference type="PANTHER" id="PTHR45718:SF5">
    <property type="entry name" value="TRANSCRIPTIONAL ACTIVATOR GLI3"/>
    <property type="match status" value="1"/>
</dbReference>
<evidence type="ECO:0000256" key="6">
    <source>
        <dbReference type="ARBA" id="ARBA00023125"/>
    </source>
</evidence>
<keyword evidence="6" id="KW-0238">DNA-binding</keyword>
<dbReference type="KEGG" id="nss:113425358"/>
<evidence type="ECO:0000313" key="10">
    <source>
        <dbReference type="RefSeq" id="XP_026543279.1"/>
    </source>
</evidence>
<dbReference type="PANTHER" id="PTHR45718">
    <property type="entry name" value="TRANSCRIPTIONAL ACTIVATOR CUBITUS INTERRUPTUS"/>
    <property type="match status" value="1"/>
</dbReference>
<accession>A0A6J1VTI0</accession>
<organism evidence="9 10">
    <name type="scientific">Notechis scutatus</name>
    <name type="common">mainland tiger snake</name>
    <dbReference type="NCBI Taxonomy" id="8663"/>
    <lineage>
        <taxon>Eukaryota</taxon>
        <taxon>Metazoa</taxon>
        <taxon>Chordata</taxon>
        <taxon>Craniata</taxon>
        <taxon>Vertebrata</taxon>
        <taxon>Euteleostomi</taxon>
        <taxon>Lepidosauria</taxon>
        <taxon>Squamata</taxon>
        <taxon>Bifurcata</taxon>
        <taxon>Unidentata</taxon>
        <taxon>Episquamata</taxon>
        <taxon>Toxicofera</taxon>
        <taxon>Serpentes</taxon>
        <taxon>Colubroidea</taxon>
        <taxon>Elapidae</taxon>
        <taxon>Hydrophiinae</taxon>
        <taxon>Notechis</taxon>
    </lineage>
</organism>
<keyword evidence="3" id="KW-0677">Repeat</keyword>
<comment type="subcellular location">
    <subcellularLocation>
        <location evidence="1">Nucleus</location>
    </subcellularLocation>
</comment>